<evidence type="ECO:0000313" key="2">
    <source>
        <dbReference type="EMBL" id="CAB4687911.1"/>
    </source>
</evidence>
<accession>A0A6J6NMG9</accession>
<sequence>MSKRVIFIEHDHASPGGPIWVQFERRGYEITRFIIVDKDNINTPNVTPIWPDLLSFDVVVVMGAQYAVYDEERIGNWLLPQLEKMREVHNAGIPVMGICFGGQLMSRVLGGSVSRSPYAELGWFEIESVDESLIPRGPWFQYHWDRFTVPPGATPIASNDLCPQAFVYGRTLGTQFHPEVDAEVLDMWLAMEGGCAEIESEGIVVEALRAQTKSIEKESNQRGYDLVDQFLDRIATAPIMKI</sequence>
<dbReference type="SUPFAM" id="SSF52317">
    <property type="entry name" value="Class I glutamine amidotransferase-like"/>
    <property type="match status" value="1"/>
</dbReference>
<organism evidence="2">
    <name type="scientific">freshwater metagenome</name>
    <dbReference type="NCBI Taxonomy" id="449393"/>
    <lineage>
        <taxon>unclassified sequences</taxon>
        <taxon>metagenomes</taxon>
        <taxon>ecological metagenomes</taxon>
    </lineage>
</organism>
<proteinExistence type="predicted"/>
<feature type="domain" description="Glutamine amidotransferase" evidence="1">
    <location>
        <begin position="81"/>
        <end position="183"/>
    </location>
</feature>
<gene>
    <name evidence="2" type="ORF">UFOPK2359_01071</name>
</gene>
<evidence type="ECO:0000259" key="1">
    <source>
        <dbReference type="Pfam" id="PF00117"/>
    </source>
</evidence>
<dbReference type="Gene3D" id="3.40.50.880">
    <property type="match status" value="1"/>
</dbReference>
<dbReference type="PROSITE" id="PS51273">
    <property type="entry name" value="GATASE_TYPE_1"/>
    <property type="match status" value="1"/>
</dbReference>
<reference evidence="2" key="1">
    <citation type="submission" date="2020-05" db="EMBL/GenBank/DDBJ databases">
        <authorList>
            <person name="Chiriac C."/>
            <person name="Salcher M."/>
            <person name="Ghai R."/>
            <person name="Kavagutti S V."/>
        </authorList>
    </citation>
    <scope>NUCLEOTIDE SEQUENCE</scope>
</reference>
<dbReference type="GO" id="GO:0005829">
    <property type="term" value="C:cytosol"/>
    <property type="evidence" value="ECO:0007669"/>
    <property type="project" value="TreeGrafter"/>
</dbReference>
<dbReference type="PANTHER" id="PTHR42695:SF5">
    <property type="entry name" value="GLUTAMINE AMIDOTRANSFERASE YLR126C-RELATED"/>
    <property type="match status" value="1"/>
</dbReference>
<dbReference type="CDD" id="cd01741">
    <property type="entry name" value="GATase1_1"/>
    <property type="match status" value="1"/>
</dbReference>
<name>A0A6J6NMG9_9ZZZZ</name>
<dbReference type="Pfam" id="PF00117">
    <property type="entry name" value="GATase"/>
    <property type="match status" value="1"/>
</dbReference>
<dbReference type="InterPro" id="IPR017926">
    <property type="entry name" value="GATASE"/>
</dbReference>
<dbReference type="AlphaFoldDB" id="A0A6J6NMG9"/>
<dbReference type="EMBL" id="CAEZXG010000090">
    <property type="protein sequence ID" value="CAB4687911.1"/>
    <property type="molecule type" value="Genomic_DNA"/>
</dbReference>
<dbReference type="InterPro" id="IPR044992">
    <property type="entry name" value="ChyE-like"/>
</dbReference>
<dbReference type="InterPro" id="IPR029062">
    <property type="entry name" value="Class_I_gatase-like"/>
</dbReference>
<dbReference type="PANTHER" id="PTHR42695">
    <property type="entry name" value="GLUTAMINE AMIDOTRANSFERASE YLR126C-RELATED"/>
    <property type="match status" value="1"/>
</dbReference>
<protein>
    <submittedName>
        <fullName evidence="2">Unannotated protein</fullName>
    </submittedName>
</protein>